<dbReference type="RefSeq" id="WP_394822942.1">
    <property type="nucleotide sequence ID" value="NZ_CP089984.1"/>
</dbReference>
<accession>A0ABZ2LW12</accession>
<dbReference type="Gene3D" id="1.20.1440.110">
    <property type="entry name" value="acylaminoacyl peptidase"/>
    <property type="match status" value="1"/>
</dbReference>
<dbReference type="Gene3D" id="3.40.50.1820">
    <property type="entry name" value="alpha/beta hydrolase"/>
    <property type="match status" value="1"/>
</dbReference>
<evidence type="ECO:0000313" key="2">
    <source>
        <dbReference type="EMBL" id="WXB13320.1"/>
    </source>
</evidence>
<feature type="signal peptide" evidence="1">
    <location>
        <begin position="1"/>
        <end position="22"/>
    </location>
</feature>
<keyword evidence="2" id="KW-0378">Hydrolase</keyword>
<evidence type="ECO:0000313" key="3">
    <source>
        <dbReference type="Proteomes" id="UP001370348"/>
    </source>
</evidence>
<dbReference type="InterPro" id="IPR029058">
    <property type="entry name" value="AB_hydrolase_fold"/>
</dbReference>
<dbReference type="SUPFAM" id="SSF53474">
    <property type="entry name" value="alpha/beta-Hydrolases"/>
    <property type="match status" value="1"/>
</dbReference>
<keyword evidence="1" id="KW-0732">Signal</keyword>
<protein>
    <submittedName>
        <fullName evidence="2">Alpha/beta hydrolase</fullName>
    </submittedName>
</protein>
<dbReference type="EMBL" id="CP089984">
    <property type="protein sequence ID" value="WXB13320.1"/>
    <property type="molecule type" value="Genomic_DNA"/>
</dbReference>
<dbReference type="PANTHER" id="PTHR22946:SF12">
    <property type="entry name" value="CONIDIAL PIGMENT BIOSYNTHESIS PROTEIN AYG1 (AFU_ORTHOLOGUE AFUA_2G17550)"/>
    <property type="match status" value="1"/>
</dbReference>
<dbReference type="Proteomes" id="UP001370348">
    <property type="component" value="Chromosome"/>
</dbReference>
<evidence type="ECO:0000256" key="1">
    <source>
        <dbReference type="SAM" id="SignalP"/>
    </source>
</evidence>
<organism evidence="2 3">
    <name type="scientific">Pendulispora albinea</name>
    <dbReference type="NCBI Taxonomy" id="2741071"/>
    <lineage>
        <taxon>Bacteria</taxon>
        <taxon>Pseudomonadati</taxon>
        <taxon>Myxococcota</taxon>
        <taxon>Myxococcia</taxon>
        <taxon>Myxococcales</taxon>
        <taxon>Sorangiineae</taxon>
        <taxon>Pendulisporaceae</taxon>
        <taxon>Pendulispora</taxon>
    </lineage>
</organism>
<keyword evidence="3" id="KW-1185">Reference proteome</keyword>
<gene>
    <name evidence="2" type="ORF">LZC94_36435</name>
</gene>
<dbReference type="PANTHER" id="PTHR22946">
    <property type="entry name" value="DIENELACTONE HYDROLASE DOMAIN-CONTAINING PROTEIN-RELATED"/>
    <property type="match status" value="1"/>
</dbReference>
<sequence length="447" mass="49615">MHWLGGSLLMGALMAGAMTACGSDDPAKPPPVSGDDAGDGGGAKKPWWNLGFQDDLYNEVTLFYLGHAWGQQSDVGEVLETARRVDESDPKSWTREWRKTADRLMSVGQESESRKHPLSASQAYHRAATYYRAAMHHSVEPLSAQGAAEYRDLTRKEVDAFAKFLTLSRSPCEVVKIPYESTTLPGYFCKSPGAASRAPVLLYMQGRDAWAEDGYTMAEEAMKRGFHVLMFDGPGQGQVIRLQGLPFRPDWEKVVTPVVDYVIARPEVDPDYVGLYSLSMGGYLGPRAATKEHRIRALVPNPGVIDWYRNMAAALDPQLLALVDSDEAAFNAKMDELMKASSFLRWGIEDFMWRHGVDTPAKLIKDLRRYIMTPAEVANITANTLVVDAEEESRGQAKELFDALTSKKEYLKFTAAETAQFHDQPGAEAIQTQRILEWLEGSLAKAP</sequence>
<dbReference type="GO" id="GO:0016787">
    <property type="term" value="F:hydrolase activity"/>
    <property type="evidence" value="ECO:0007669"/>
    <property type="project" value="UniProtKB-KW"/>
</dbReference>
<reference evidence="2 3" key="1">
    <citation type="submission" date="2021-12" db="EMBL/GenBank/DDBJ databases">
        <title>Discovery of the Pendulisporaceae a myxobacterial family with distinct sporulation behavior and unique specialized metabolism.</title>
        <authorList>
            <person name="Garcia R."/>
            <person name="Popoff A."/>
            <person name="Bader C.D."/>
            <person name="Loehr J."/>
            <person name="Walesch S."/>
            <person name="Walt C."/>
            <person name="Boldt J."/>
            <person name="Bunk B."/>
            <person name="Haeckl F.J.F.P.J."/>
            <person name="Gunesch A.P."/>
            <person name="Birkelbach J."/>
            <person name="Nuebel U."/>
            <person name="Pietschmann T."/>
            <person name="Bach T."/>
            <person name="Mueller R."/>
        </authorList>
    </citation>
    <scope>NUCLEOTIDE SEQUENCE [LARGE SCALE GENOMIC DNA]</scope>
    <source>
        <strain evidence="2 3">MSr11954</strain>
    </source>
</reference>
<proteinExistence type="predicted"/>
<feature type="chain" id="PRO_5047471834" evidence="1">
    <location>
        <begin position="23"/>
        <end position="447"/>
    </location>
</feature>
<dbReference type="InterPro" id="IPR050261">
    <property type="entry name" value="FrsA_esterase"/>
</dbReference>
<name>A0ABZ2LW12_9BACT</name>